<evidence type="ECO:0000313" key="2">
    <source>
        <dbReference type="Proteomes" id="UP000593561"/>
    </source>
</evidence>
<gene>
    <name evidence="1" type="ORF">Godav_011715</name>
</gene>
<dbReference type="Proteomes" id="UP000593561">
    <property type="component" value="Unassembled WGS sequence"/>
</dbReference>
<dbReference type="EMBL" id="JABFAC010000004">
    <property type="protein sequence ID" value="MBA0610994.1"/>
    <property type="molecule type" value="Genomic_DNA"/>
</dbReference>
<reference evidence="1 2" key="1">
    <citation type="journal article" date="2019" name="Genome Biol. Evol.">
        <title>Insights into the evolution of the New World diploid cottons (Gossypium, subgenus Houzingenia) based on genome sequencing.</title>
        <authorList>
            <person name="Grover C.E."/>
            <person name="Arick M.A. 2nd"/>
            <person name="Thrash A."/>
            <person name="Conover J.L."/>
            <person name="Sanders W.S."/>
            <person name="Peterson D.G."/>
            <person name="Frelichowski J.E."/>
            <person name="Scheffler J.A."/>
            <person name="Scheffler B.E."/>
            <person name="Wendel J.F."/>
        </authorList>
    </citation>
    <scope>NUCLEOTIDE SEQUENCE [LARGE SCALE GENOMIC DNA]</scope>
    <source>
        <strain evidence="1">27</strain>
        <tissue evidence="1">Leaf</tissue>
    </source>
</reference>
<dbReference type="AlphaFoldDB" id="A0A7J8RB16"/>
<sequence>GQSLPFISSIERLKFKVAIASKKIINKSAQANPVASSASSSSTNVPAHPYGTRQKMKALIELLGQTSSMLNYNPLYDSSSPTRELEEVSPCGSSPNFGVMNVMTTNTTSLEEKVEFLVKMVKSLTASLKEKDDQMTFMMKRLFDLIGKRLVNEEVQHENLPQELGEQSNVQFSKDPQPTINEVVTTNQLKELIKETIKDQVECVIQPSYTYAKMYFYRIDHLKMLASYQPPKFQ</sequence>
<dbReference type="PANTHER" id="PTHR33437">
    <property type="entry name" value="OS06G0361200 PROTEIN"/>
    <property type="match status" value="1"/>
</dbReference>
<proteinExistence type="predicted"/>
<evidence type="ECO:0000313" key="1">
    <source>
        <dbReference type="EMBL" id="MBA0610994.1"/>
    </source>
</evidence>
<protein>
    <submittedName>
        <fullName evidence="1">Uncharacterized protein</fullName>
    </submittedName>
</protein>
<keyword evidence="2" id="KW-1185">Reference proteome</keyword>
<dbReference type="PANTHER" id="PTHR33437:SF2">
    <property type="entry name" value="OS06G0361200 PROTEIN"/>
    <property type="match status" value="1"/>
</dbReference>
<feature type="non-terminal residue" evidence="1">
    <location>
        <position position="234"/>
    </location>
</feature>
<accession>A0A7J8RB16</accession>
<organism evidence="1 2">
    <name type="scientific">Gossypium davidsonii</name>
    <name type="common">Davidson's cotton</name>
    <name type="synonym">Gossypium klotzschianum subsp. davidsonii</name>
    <dbReference type="NCBI Taxonomy" id="34287"/>
    <lineage>
        <taxon>Eukaryota</taxon>
        <taxon>Viridiplantae</taxon>
        <taxon>Streptophyta</taxon>
        <taxon>Embryophyta</taxon>
        <taxon>Tracheophyta</taxon>
        <taxon>Spermatophyta</taxon>
        <taxon>Magnoliopsida</taxon>
        <taxon>eudicotyledons</taxon>
        <taxon>Gunneridae</taxon>
        <taxon>Pentapetalae</taxon>
        <taxon>rosids</taxon>
        <taxon>malvids</taxon>
        <taxon>Malvales</taxon>
        <taxon>Malvaceae</taxon>
        <taxon>Malvoideae</taxon>
        <taxon>Gossypium</taxon>
    </lineage>
</organism>
<comment type="caution">
    <text evidence="1">The sequence shown here is derived from an EMBL/GenBank/DDBJ whole genome shotgun (WGS) entry which is preliminary data.</text>
</comment>
<name>A0A7J8RB16_GOSDV</name>